<dbReference type="RefSeq" id="WP_201685905.1">
    <property type="nucleotide sequence ID" value="NZ_JAEQNA010000009.1"/>
</dbReference>
<dbReference type="InterPro" id="IPR050343">
    <property type="entry name" value="RsuA_PseudoU_synthase"/>
</dbReference>
<dbReference type="GO" id="GO:0000455">
    <property type="term" value="P:enzyme-directed rRNA pseudouridine synthesis"/>
    <property type="evidence" value="ECO:0007669"/>
    <property type="project" value="UniProtKB-ARBA"/>
</dbReference>
<dbReference type="SUPFAM" id="SSF55174">
    <property type="entry name" value="Alpha-L RNA-binding motif"/>
    <property type="match status" value="1"/>
</dbReference>
<dbReference type="Proteomes" id="UP000613011">
    <property type="component" value="Unassembled WGS sequence"/>
</dbReference>
<evidence type="ECO:0000256" key="3">
    <source>
        <dbReference type="ARBA" id="ARBA00036535"/>
    </source>
</evidence>
<keyword evidence="11" id="KW-0694">RNA-binding</keyword>
<keyword evidence="14" id="KW-1185">Reference proteome</keyword>
<evidence type="ECO:0000259" key="12">
    <source>
        <dbReference type="SMART" id="SM00363"/>
    </source>
</evidence>
<dbReference type="SUPFAM" id="SSF55120">
    <property type="entry name" value="Pseudouridine synthase"/>
    <property type="match status" value="1"/>
</dbReference>
<dbReference type="CDD" id="cd00165">
    <property type="entry name" value="S4"/>
    <property type="match status" value="1"/>
</dbReference>
<evidence type="ECO:0000313" key="13">
    <source>
        <dbReference type="EMBL" id="MBL0422772.1"/>
    </source>
</evidence>
<dbReference type="PANTHER" id="PTHR47683">
    <property type="entry name" value="PSEUDOURIDINE SYNTHASE FAMILY PROTEIN-RELATED"/>
    <property type="match status" value="1"/>
</dbReference>
<evidence type="ECO:0000256" key="1">
    <source>
        <dbReference type="ARBA" id="ARBA00023235"/>
    </source>
</evidence>
<protein>
    <recommendedName>
        <fullName evidence="5">Dual-specificity RNA pseudouridine synthase RluF</fullName>
        <ecNumber evidence="4">5.4.99.21</ecNumber>
    </recommendedName>
    <alternativeName>
        <fullName evidence="7">23S rRNA pseudouridine(2604) synthase</fullName>
    </alternativeName>
    <alternativeName>
        <fullName evidence="9">Ribosomal large subunit pseudouridine synthase F</fullName>
    </alternativeName>
    <alternativeName>
        <fullName evidence="8">rRNA pseudouridylate synthase F</fullName>
    </alternativeName>
    <alternativeName>
        <fullName evidence="10">rRNA-uridine isomerase F</fullName>
    </alternativeName>
    <alternativeName>
        <fullName evidence="6">tRNA(Tyr) pseudouridine(35) synthase</fullName>
    </alternativeName>
</protein>
<dbReference type="InterPro" id="IPR000748">
    <property type="entry name" value="PsdUridine_synth_RsuA/RluB/E/F"/>
</dbReference>
<dbReference type="EC" id="5.4.99.21" evidence="4"/>
<dbReference type="InterPro" id="IPR020103">
    <property type="entry name" value="PsdUridine_synth_cat_dom_sf"/>
</dbReference>
<accession>A0A936ZKX1</accession>
<dbReference type="GO" id="GO:0160138">
    <property type="term" value="F:23S rRNA pseudouridine(2604) synthase activity"/>
    <property type="evidence" value="ECO:0007669"/>
    <property type="project" value="UniProtKB-EC"/>
</dbReference>
<comment type="catalytic activity">
    <reaction evidence="2">
        <text>uridine(35) in tRNA(Tyr) = pseudouridine(35) in tRNA(Tyr)</text>
        <dbReference type="Rhea" id="RHEA:60556"/>
        <dbReference type="Rhea" id="RHEA-COMP:15607"/>
        <dbReference type="Rhea" id="RHEA-COMP:15608"/>
        <dbReference type="ChEBI" id="CHEBI:65314"/>
        <dbReference type="ChEBI" id="CHEBI:65315"/>
    </reaction>
</comment>
<evidence type="ECO:0000256" key="6">
    <source>
        <dbReference type="ARBA" id="ARBA00041420"/>
    </source>
</evidence>
<gene>
    <name evidence="13" type="ORF">JI739_20725</name>
</gene>
<evidence type="ECO:0000256" key="4">
    <source>
        <dbReference type="ARBA" id="ARBA00038922"/>
    </source>
</evidence>
<dbReference type="NCBIfam" id="TIGR00093">
    <property type="entry name" value="pseudouridine synthase"/>
    <property type="match status" value="1"/>
</dbReference>
<dbReference type="InterPro" id="IPR002942">
    <property type="entry name" value="S4_RNA-bd"/>
</dbReference>
<reference evidence="13" key="1">
    <citation type="submission" date="2021-01" db="EMBL/GenBank/DDBJ databases">
        <title>Ramlibacter sp. strain AW1 16S ribosomal RNA gene Genome sequencing and assembly.</title>
        <authorList>
            <person name="Kang M."/>
        </authorList>
    </citation>
    <scope>NUCLEOTIDE SEQUENCE</scope>
    <source>
        <strain evidence="13">AW1</strain>
    </source>
</reference>
<keyword evidence="1" id="KW-0413">Isomerase</keyword>
<dbReference type="PANTHER" id="PTHR47683:SF2">
    <property type="entry name" value="RNA-BINDING S4 DOMAIN-CONTAINING PROTEIN"/>
    <property type="match status" value="1"/>
</dbReference>
<dbReference type="InterPro" id="IPR036986">
    <property type="entry name" value="S4_RNA-bd_sf"/>
</dbReference>
<dbReference type="Pfam" id="PF01479">
    <property type="entry name" value="S4"/>
    <property type="match status" value="1"/>
</dbReference>
<evidence type="ECO:0000256" key="7">
    <source>
        <dbReference type="ARBA" id="ARBA00041697"/>
    </source>
</evidence>
<dbReference type="EMBL" id="JAEQNA010000009">
    <property type="protein sequence ID" value="MBL0422772.1"/>
    <property type="molecule type" value="Genomic_DNA"/>
</dbReference>
<dbReference type="Gene3D" id="3.10.290.10">
    <property type="entry name" value="RNA-binding S4 domain"/>
    <property type="match status" value="1"/>
</dbReference>
<evidence type="ECO:0000256" key="2">
    <source>
        <dbReference type="ARBA" id="ARBA00036390"/>
    </source>
</evidence>
<evidence type="ECO:0000256" key="5">
    <source>
        <dbReference type="ARBA" id="ARBA00039989"/>
    </source>
</evidence>
<comment type="catalytic activity">
    <reaction evidence="3">
        <text>uridine(2604) in 23S rRNA = pseudouridine(2604) in 23S rRNA</text>
        <dbReference type="Rhea" id="RHEA:38875"/>
        <dbReference type="Rhea" id="RHEA-COMP:10093"/>
        <dbReference type="Rhea" id="RHEA-COMP:10094"/>
        <dbReference type="ChEBI" id="CHEBI:65314"/>
        <dbReference type="ChEBI" id="CHEBI:65315"/>
        <dbReference type="EC" id="5.4.99.21"/>
    </reaction>
</comment>
<evidence type="ECO:0000256" key="8">
    <source>
        <dbReference type="ARBA" id="ARBA00042843"/>
    </source>
</evidence>
<dbReference type="PROSITE" id="PS50889">
    <property type="entry name" value="S4"/>
    <property type="match status" value="1"/>
</dbReference>
<proteinExistence type="predicted"/>
<name>A0A936ZKX1_9BURK</name>
<sequence>MSDTHAPTTRLNKRMAELGLCSRREADEWIARGWVRVDGRVAGIGVQVAPGARIDIDPAARGHQQEQVTILLHKPVGYVSGQAEDGYQPAAALVQARSHWRGDASRQRFSPGQLRGLAPAGRLDIDSTGLLVLTQDGRVARRLIGEDSTVEKEYLVRVAWGEATVGVQPLVPPAALAKLRHGLSLDGRPLKPARVDWQNPEQLRFVLTEGRKRQIRRMCELVGLKVMGLKRVRIGAVTLGQLPLGQWRYLGPDERF</sequence>
<evidence type="ECO:0000256" key="9">
    <source>
        <dbReference type="ARBA" id="ARBA00042890"/>
    </source>
</evidence>
<evidence type="ECO:0000313" key="14">
    <source>
        <dbReference type="Proteomes" id="UP000613011"/>
    </source>
</evidence>
<dbReference type="GO" id="GO:0003723">
    <property type="term" value="F:RNA binding"/>
    <property type="evidence" value="ECO:0007669"/>
    <property type="project" value="UniProtKB-KW"/>
</dbReference>
<feature type="domain" description="RNA-binding S4" evidence="12">
    <location>
        <begin position="9"/>
        <end position="65"/>
    </location>
</feature>
<comment type="caution">
    <text evidence="13">The sequence shown here is derived from an EMBL/GenBank/DDBJ whole genome shotgun (WGS) entry which is preliminary data.</text>
</comment>
<dbReference type="Gene3D" id="3.30.2350.10">
    <property type="entry name" value="Pseudouridine synthase"/>
    <property type="match status" value="1"/>
</dbReference>
<dbReference type="AlphaFoldDB" id="A0A936ZKX1"/>
<dbReference type="SMART" id="SM00363">
    <property type="entry name" value="S4"/>
    <property type="match status" value="1"/>
</dbReference>
<dbReference type="InterPro" id="IPR006145">
    <property type="entry name" value="PsdUridine_synth_RsuA/RluA"/>
</dbReference>
<evidence type="ECO:0000256" key="10">
    <source>
        <dbReference type="ARBA" id="ARBA00043147"/>
    </source>
</evidence>
<organism evidence="13 14">
    <name type="scientific">Ramlibacter aurantiacus</name>
    <dbReference type="NCBI Taxonomy" id="2801330"/>
    <lineage>
        <taxon>Bacteria</taxon>
        <taxon>Pseudomonadati</taxon>
        <taxon>Pseudomonadota</taxon>
        <taxon>Betaproteobacteria</taxon>
        <taxon>Burkholderiales</taxon>
        <taxon>Comamonadaceae</taxon>
        <taxon>Ramlibacter</taxon>
    </lineage>
</organism>
<dbReference type="Pfam" id="PF00849">
    <property type="entry name" value="PseudoU_synth_2"/>
    <property type="match status" value="1"/>
</dbReference>
<evidence type="ECO:0000256" key="11">
    <source>
        <dbReference type="PROSITE-ProRule" id="PRU00182"/>
    </source>
</evidence>